<keyword evidence="1" id="KW-0812">Transmembrane</keyword>
<keyword evidence="1" id="KW-0472">Membrane</keyword>
<protein>
    <submittedName>
        <fullName evidence="2">Uncharacterized protein</fullName>
    </submittedName>
</protein>
<dbReference type="EMBL" id="UINC01126462">
    <property type="protein sequence ID" value="SVD04959.1"/>
    <property type="molecule type" value="Genomic_DNA"/>
</dbReference>
<dbReference type="AlphaFoldDB" id="A0A382S4W1"/>
<proteinExistence type="predicted"/>
<organism evidence="2">
    <name type="scientific">marine metagenome</name>
    <dbReference type="NCBI Taxonomy" id="408172"/>
    <lineage>
        <taxon>unclassified sequences</taxon>
        <taxon>metagenomes</taxon>
        <taxon>ecological metagenomes</taxon>
    </lineage>
</organism>
<gene>
    <name evidence="2" type="ORF">METZ01_LOCUS357813</name>
</gene>
<accession>A0A382S4W1</accession>
<feature type="transmembrane region" description="Helical" evidence="1">
    <location>
        <begin position="7"/>
        <end position="26"/>
    </location>
</feature>
<name>A0A382S4W1_9ZZZZ</name>
<sequence length="48" mass="5629">MKKFIKYSLYGLIYLFIVFILAIIFMNSAKAELVKLNNSIEPYQVVKI</sequence>
<keyword evidence="1" id="KW-1133">Transmembrane helix</keyword>
<evidence type="ECO:0000256" key="1">
    <source>
        <dbReference type="SAM" id="Phobius"/>
    </source>
</evidence>
<reference evidence="2" key="1">
    <citation type="submission" date="2018-05" db="EMBL/GenBank/DDBJ databases">
        <authorList>
            <person name="Lanie J.A."/>
            <person name="Ng W.-L."/>
            <person name="Kazmierczak K.M."/>
            <person name="Andrzejewski T.M."/>
            <person name="Davidsen T.M."/>
            <person name="Wayne K.J."/>
            <person name="Tettelin H."/>
            <person name="Glass J.I."/>
            <person name="Rusch D."/>
            <person name="Podicherti R."/>
            <person name="Tsui H.-C.T."/>
            <person name="Winkler M.E."/>
        </authorList>
    </citation>
    <scope>NUCLEOTIDE SEQUENCE</scope>
</reference>
<evidence type="ECO:0000313" key="2">
    <source>
        <dbReference type="EMBL" id="SVD04959.1"/>
    </source>
</evidence>